<evidence type="ECO:0000313" key="1">
    <source>
        <dbReference type="EMBL" id="APR99346.1"/>
    </source>
</evidence>
<dbReference type="AlphaFoldDB" id="A0A1L6MV30"/>
<organism evidence="1 2">
    <name type="scientific">Pajaroellobacter abortibovis</name>
    <dbReference type="NCBI Taxonomy" id="1882918"/>
    <lineage>
        <taxon>Bacteria</taxon>
        <taxon>Pseudomonadati</taxon>
        <taxon>Myxococcota</taxon>
        <taxon>Polyangia</taxon>
        <taxon>Polyangiales</taxon>
        <taxon>Polyangiaceae</taxon>
    </lineage>
</organism>
<protein>
    <submittedName>
        <fullName evidence="1">Uncharacterized protein</fullName>
    </submittedName>
</protein>
<dbReference type="EMBL" id="CP016908">
    <property type="protein sequence ID" value="APR99346.1"/>
    <property type="molecule type" value="Genomic_DNA"/>
</dbReference>
<reference evidence="1 2" key="1">
    <citation type="submission" date="2016-08" db="EMBL/GenBank/DDBJ databases">
        <title>Identification and validation of antigenic proteins from Pajaroellobacter abortibovis using de-novo genome sequence assembly and reverse vaccinology.</title>
        <authorList>
            <person name="Welly B.T."/>
            <person name="Miller M.R."/>
            <person name="Stott J.L."/>
            <person name="Blanchard M.T."/>
            <person name="Islas-Trejo A.D."/>
            <person name="O'Rourke S.M."/>
            <person name="Young A.E."/>
            <person name="Medrano J.F."/>
            <person name="Van Eenennaam A.L."/>
        </authorList>
    </citation>
    <scope>NUCLEOTIDE SEQUENCE [LARGE SCALE GENOMIC DNA]</scope>
    <source>
        <strain evidence="1 2">BTF92-0548A/99-0131</strain>
    </source>
</reference>
<keyword evidence="2" id="KW-1185">Reference proteome</keyword>
<dbReference type="Proteomes" id="UP000185544">
    <property type="component" value="Chromosome"/>
</dbReference>
<dbReference type="STRING" id="1882918.BCY86_00625"/>
<accession>A0A1L6MV30</accession>
<evidence type="ECO:0000313" key="2">
    <source>
        <dbReference type="Proteomes" id="UP000185544"/>
    </source>
</evidence>
<proteinExistence type="predicted"/>
<dbReference type="KEGG" id="pabo:BCY86_00625"/>
<name>A0A1L6MV30_9BACT</name>
<sequence>MSFFEIVQLIHGFYFSLSSSSLFFCSRREIAEALRERKKFIACVLYCKIDEIGLNIDEMLIKATILQGFGKGKG</sequence>
<gene>
    <name evidence="1" type="ORF">BCY86_00625</name>
</gene>